<dbReference type="Proteomes" id="UP000606786">
    <property type="component" value="Unassembled WGS sequence"/>
</dbReference>
<evidence type="ECO:0000313" key="3">
    <source>
        <dbReference type="Proteomes" id="UP000606786"/>
    </source>
</evidence>
<keyword evidence="1" id="KW-0812">Transmembrane</keyword>
<gene>
    <name evidence="2" type="ORF">CCAP1982_LOCUS7293</name>
</gene>
<comment type="caution">
    <text evidence="2">The sequence shown here is derived from an EMBL/GenBank/DDBJ whole genome shotgun (WGS) entry which is preliminary data.</text>
</comment>
<organism evidence="2 3">
    <name type="scientific">Ceratitis capitata</name>
    <name type="common">Mediterranean fruit fly</name>
    <name type="synonym">Tephritis capitata</name>
    <dbReference type="NCBI Taxonomy" id="7213"/>
    <lineage>
        <taxon>Eukaryota</taxon>
        <taxon>Metazoa</taxon>
        <taxon>Ecdysozoa</taxon>
        <taxon>Arthropoda</taxon>
        <taxon>Hexapoda</taxon>
        <taxon>Insecta</taxon>
        <taxon>Pterygota</taxon>
        <taxon>Neoptera</taxon>
        <taxon>Endopterygota</taxon>
        <taxon>Diptera</taxon>
        <taxon>Brachycera</taxon>
        <taxon>Muscomorpha</taxon>
        <taxon>Tephritoidea</taxon>
        <taxon>Tephritidae</taxon>
        <taxon>Ceratitis</taxon>
        <taxon>Ceratitis</taxon>
    </lineage>
</organism>
<name>A0A811UK68_CERCA</name>
<evidence type="ECO:0000256" key="1">
    <source>
        <dbReference type="SAM" id="Phobius"/>
    </source>
</evidence>
<dbReference type="AlphaFoldDB" id="A0A811UK68"/>
<feature type="transmembrane region" description="Helical" evidence="1">
    <location>
        <begin position="49"/>
        <end position="72"/>
    </location>
</feature>
<accession>A0A811UK68</accession>
<keyword evidence="1" id="KW-1133">Transmembrane helix</keyword>
<keyword evidence="1" id="KW-0472">Membrane</keyword>
<protein>
    <submittedName>
        <fullName evidence="2">(Mediterranean fruit fly) hypothetical protein</fullName>
    </submittedName>
</protein>
<dbReference type="EMBL" id="CAJHJT010000012">
    <property type="protein sequence ID" value="CAD6998738.1"/>
    <property type="molecule type" value="Genomic_DNA"/>
</dbReference>
<keyword evidence="3" id="KW-1185">Reference proteome</keyword>
<feature type="transmembrane region" description="Helical" evidence="1">
    <location>
        <begin position="84"/>
        <end position="104"/>
    </location>
</feature>
<sequence length="132" mass="15320">MRLGVSLSLSFTQCHIRNVRVPFRVDSFEALTRKPTYQQMLLNTHKPHIFIAMDICGYFIICGRVSSSFHLIYLGTHKYTSSSVYFSSLFDISCAYIFKLYMILHLPDKREKLKANSSTPQNILNNFLKSTR</sequence>
<evidence type="ECO:0000313" key="2">
    <source>
        <dbReference type="EMBL" id="CAD6998738.1"/>
    </source>
</evidence>
<proteinExistence type="predicted"/>
<reference evidence="2" key="1">
    <citation type="submission" date="2020-11" db="EMBL/GenBank/DDBJ databases">
        <authorList>
            <person name="Whitehead M."/>
        </authorList>
    </citation>
    <scope>NUCLEOTIDE SEQUENCE</scope>
    <source>
        <strain evidence="2">EGII</strain>
    </source>
</reference>